<proteinExistence type="inferred from homology"/>
<dbReference type="AlphaFoldDB" id="A0A4P9ZUU5"/>
<feature type="domain" description="CENP-V/GFA" evidence="5">
    <location>
        <begin position="3"/>
        <end position="136"/>
    </location>
</feature>
<dbReference type="PANTHER" id="PTHR33337">
    <property type="entry name" value="GFA DOMAIN-CONTAINING PROTEIN"/>
    <property type="match status" value="1"/>
</dbReference>
<dbReference type="Proteomes" id="UP000268162">
    <property type="component" value="Unassembled WGS sequence"/>
</dbReference>
<accession>A0A4P9ZUU5</accession>
<dbReference type="PANTHER" id="PTHR33337:SF44">
    <property type="entry name" value="DUF636 DOMAIN PROTEIN (AFU_ORTHOLOGUE AFUA_1G09754)"/>
    <property type="match status" value="1"/>
</dbReference>
<reference evidence="7" key="1">
    <citation type="journal article" date="2018" name="Nat. Microbiol.">
        <title>Leveraging single-cell genomics to expand the fungal tree of life.</title>
        <authorList>
            <person name="Ahrendt S.R."/>
            <person name="Quandt C.A."/>
            <person name="Ciobanu D."/>
            <person name="Clum A."/>
            <person name="Salamov A."/>
            <person name="Andreopoulos B."/>
            <person name="Cheng J.F."/>
            <person name="Woyke T."/>
            <person name="Pelin A."/>
            <person name="Henrissat B."/>
            <person name="Reynolds N.K."/>
            <person name="Benny G.L."/>
            <person name="Smith M.E."/>
            <person name="James T.Y."/>
            <person name="Grigoriev I.V."/>
        </authorList>
    </citation>
    <scope>NUCLEOTIDE SEQUENCE [LARGE SCALE GENOMIC DNA]</scope>
    <source>
        <strain evidence="7">RSA 468</strain>
    </source>
</reference>
<dbReference type="InterPro" id="IPR006913">
    <property type="entry name" value="CENP-V/GFA"/>
</dbReference>
<dbReference type="EMBL" id="ML002506">
    <property type="protein sequence ID" value="RKP37354.1"/>
    <property type="molecule type" value="Genomic_DNA"/>
</dbReference>
<keyword evidence="2" id="KW-0479">Metal-binding</keyword>
<dbReference type="PROSITE" id="PS51891">
    <property type="entry name" value="CENP_V_GFA"/>
    <property type="match status" value="1"/>
</dbReference>
<comment type="similarity">
    <text evidence="1">Belongs to the Gfa family.</text>
</comment>
<dbReference type="InterPro" id="IPR011057">
    <property type="entry name" value="Mss4-like_sf"/>
</dbReference>
<evidence type="ECO:0000313" key="7">
    <source>
        <dbReference type="Proteomes" id="UP000268162"/>
    </source>
</evidence>
<dbReference type="OrthoDB" id="406544at2759"/>
<dbReference type="Pfam" id="PF04828">
    <property type="entry name" value="GFA"/>
    <property type="match status" value="1"/>
</dbReference>
<name>A0A4P9ZUU5_9FUNG</name>
<evidence type="ECO:0000259" key="5">
    <source>
        <dbReference type="PROSITE" id="PS51891"/>
    </source>
</evidence>
<dbReference type="STRING" id="215637.A0A4P9ZUU5"/>
<gene>
    <name evidence="6" type="ORF">BJ085DRAFT_33823</name>
</gene>
<evidence type="ECO:0000256" key="3">
    <source>
        <dbReference type="ARBA" id="ARBA00022833"/>
    </source>
</evidence>
<protein>
    <submittedName>
        <fullName evidence="6">Mss4-like protein</fullName>
    </submittedName>
</protein>
<keyword evidence="4" id="KW-0456">Lyase</keyword>
<evidence type="ECO:0000256" key="1">
    <source>
        <dbReference type="ARBA" id="ARBA00005495"/>
    </source>
</evidence>
<sequence>MELTGSCHCGQVQFTVTSHTPVPYMKCHCSICRKLQGGDGASINIMGIASTFRVTRGSKTAKAYVAAPEQRDPTSGKVTRAAGATRNFCGECGSHLWAFDERWAENIYPFASAIDTKLPVPTRMCHIMLGSAAEWSDPRQAVYQDPAHQADTFENYPELSIADWHQKYHCTK</sequence>
<evidence type="ECO:0000256" key="2">
    <source>
        <dbReference type="ARBA" id="ARBA00022723"/>
    </source>
</evidence>
<dbReference type="SUPFAM" id="SSF51316">
    <property type="entry name" value="Mss4-like"/>
    <property type="match status" value="1"/>
</dbReference>
<dbReference type="Gene3D" id="3.90.1590.10">
    <property type="entry name" value="glutathione-dependent formaldehyde- activating enzyme (gfa)"/>
    <property type="match status" value="1"/>
</dbReference>
<evidence type="ECO:0000313" key="6">
    <source>
        <dbReference type="EMBL" id="RKP37354.1"/>
    </source>
</evidence>
<evidence type="ECO:0000256" key="4">
    <source>
        <dbReference type="ARBA" id="ARBA00023239"/>
    </source>
</evidence>
<dbReference type="GO" id="GO:0046872">
    <property type="term" value="F:metal ion binding"/>
    <property type="evidence" value="ECO:0007669"/>
    <property type="project" value="UniProtKB-KW"/>
</dbReference>
<dbReference type="GO" id="GO:0016846">
    <property type="term" value="F:carbon-sulfur lyase activity"/>
    <property type="evidence" value="ECO:0007669"/>
    <property type="project" value="InterPro"/>
</dbReference>
<organism evidence="6 7">
    <name type="scientific">Dimargaris cristalligena</name>
    <dbReference type="NCBI Taxonomy" id="215637"/>
    <lineage>
        <taxon>Eukaryota</taxon>
        <taxon>Fungi</taxon>
        <taxon>Fungi incertae sedis</taxon>
        <taxon>Zoopagomycota</taxon>
        <taxon>Kickxellomycotina</taxon>
        <taxon>Dimargaritomycetes</taxon>
        <taxon>Dimargaritales</taxon>
        <taxon>Dimargaritaceae</taxon>
        <taxon>Dimargaris</taxon>
    </lineage>
</organism>
<keyword evidence="3" id="KW-0862">Zinc</keyword>
<keyword evidence="7" id="KW-1185">Reference proteome</keyword>